<name>A0ABW6M741_9ACTN</name>
<evidence type="ECO:0000313" key="2">
    <source>
        <dbReference type="EMBL" id="MFE9601968.1"/>
    </source>
</evidence>
<evidence type="ECO:0000259" key="1">
    <source>
        <dbReference type="PROSITE" id="PS50943"/>
    </source>
</evidence>
<evidence type="ECO:0000313" key="3">
    <source>
        <dbReference type="Proteomes" id="UP001601303"/>
    </source>
</evidence>
<accession>A0ABW6M741</accession>
<feature type="domain" description="HTH cro/C1-type" evidence="1">
    <location>
        <begin position="16"/>
        <end position="71"/>
    </location>
</feature>
<dbReference type="Proteomes" id="UP001601303">
    <property type="component" value="Unassembled WGS sequence"/>
</dbReference>
<protein>
    <submittedName>
        <fullName evidence="2">Helix-turn-helix domain-containing protein</fullName>
    </submittedName>
</protein>
<sequence length="111" mass="11607">MIRERRTPPEELGPMLQAARDRAGLPQSAVATAAGVRRAYVTKLEGSARCPSLAVAQALCAVLALDGDEEALLLSCAVDDAGHSHPAHAAIGSARDHELSADIRITPQTDD</sequence>
<dbReference type="SMART" id="SM00530">
    <property type="entry name" value="HTH_XRE"/>
    <property type="match status" value="1"/>
</dbReference>
<dbReference type="Gene3D" id="1.10.260.40">
    <property type="entry name" value="lambda repressor-like DNA-binding domains"/>
    <property type="match status" value="1"/>
</dbReference>
<dbReference type="RefSeq" id="WP_388109549.1">
    <property type="nucleotide sequence ID" value="NZ_JBIAHM010000009.1"/>
</dbReference>
<keyword evidence="3" id="KW-1185">Reference proteome</keyword>
<gene>
    <name evidence="2" type="ORF">ACFYNQ_25815</name>
</gene>
<dbReference type="InterPro" id="IPR001387">
    <property type="entry name" value="Cro/C1-type_HTH"/>
</dbReference>
<dbReference type="Pfam" id="PF13560">
    <property type="entry name" value="HTH_31"/>
    <property type="match status" value="1"/>
</dbReference>
<dbReference type="EMBL" id="JBIAHM010000009">
    <property type="protein sequence ID" value="MFE9601968.1"/>
    <property type="molecule type" value="Genomic_DNA"/>
</dbReference>
<dbReference type="InterPro" id="IPR010982">
    <property type="entry name" value="Lambda_DNA-bd_dom_sf"/>
</dbReference>
<comment type="caution">
    <text evidence="2">The sequence shown here is derived from an EMBL/GenBank/DDBJ whole genome shotgun (WGS) entry which is preliminary data.</text>
</comment>
<organism evidence="2 3">
    <name type="scientific">Streptomyces hokutonensis</name>
    <dbReference type="NCBI Taxonomy" id="1306990"/>
    <lineage>
        <taxon>Bacteria</taxon>
        <taxon>Bacillati</taxon>
        <taxon>Actinomycetota</taxon>
        <taxon>Actinomycetes</taxon>
        <taxon>Kitasatosporales</taxon>
        <taxon>Streptomycetaceae</taxon>
        <taxon>Streptomyces</taxon>
    </lineage>
</organism>
<reference evidence="2 3" key="1">
    <citation type="submission" date="2024-10" db="EMBL/GenBank/DDBJ databases">
        <title>The Natural Products Discovery Center: Release of the First 8490 Sequenced Strains for Exploring Actinobacteria Biosynthetic Diversity.</title>
        <authorList>
            <person name="Kalkreuter E."/>
            <person name="Kautsar S.A."/>
            <person name="Yang D."/>
            <person name="Bader C.D."/>
            <person name="Teijaro C.N."/>
            <person name="Fluegel L."/>
            <person name="Davis C.M."/>
            <person name="Simpson J.R."/>
            <person name="Lauterbach L."/>
            <person name="Steele A.D."/>
            <person name="Gui C."/>
            <person name="Meng S."/>
            <person name="Li G."/>
            <person name="Viehrig K."/>
            <person name="Ye F."/>
            <person name="Su P."/>
            <person name="Kiefer A.F."/>
            <person name="Nichols A."/>
            <person name="Cepeda A.J."/>
            <person name="Yan W."/>
            <person name="Fan B."/>
            <person name="Jiang Y."/>
            <person name="Adhikari A."/>
            <person name="Zheng C.-J."/>
            <person name="Schuster L."/>
            <person name="Cowan T.M."/>
            <person name="Smanski M.J."/>
            <person name="Chevrette M.G."/>
            <person name="De Carvalho L.P.S."/>
            <person name="Shen B."/>
        </authorList>
    </citation>
    <scope>NUCLEOTIDE SEQUENCE [LARGE SCALE GENOMIC DNA]</scope>
    <source>
        <strain evidence="2 3">NPDC006488</strain>
    </source>
</reference>
<dbReference type="SUPFAM" id="SSF47413">
    <property type="entry name" value="lambda repressor-like DNA-binding domains"/>
    <property type="match status" value="1"/>
</dbReference>
<proteinExistence type="predicted"/>
<dbReference type="CDD" id="cd00093">
    <property type="entry name" value="HTH_XRE"/>
    <property type="match status" value="1"/>
</dbReference>
<dbReference type="PROSITE" id="PS50943">
    <property type="entry name" value="HTH_CROC1"/>
    <property type="match status" value="1"/>
</dbReference>